<protein>
    <recommendedName>
        <fullName evidence="4">Ig-like domain (Group 2)</fullName>
    </recommendedName>
</protein>
<name>A0AAX2ZD88_9FIRM</name>
<keyword evidence="1" id="KW-0812">Transmembrane</keyword>
<gene>
    <name evidence="2" type="ORF">JW646_16925</name>
</gene>
<evidence type="ECO:0008006" key="4">
    <source>
        <dbReference type="Google" id="ProtNLM"/>
    </source>
</evidence>
<accession>A0AAX2ZD88</accession>
<dbReference type="KEGG" id="tem:JW646_16925"/>
<keyword evidence="1" id="KW-0472">Membrane</keyword>
<organism evidence="2 3">
    <name type="scientific">Terrisporobacter hibernicus</name>
    <dbReference type="NCBI Taxonomy" id="2813371"/>
    <lineage>
        <taxon>Bacteria</taxon>
        <taxon>Bacillati</taxon>
        <taxon>Bacillota</taxon>
        <taxon>Clostridia</taxon>
        <taxon>Peptostreptococcales</taxon>
        <taxon>Peptostreptococcaceae</taxon>
        <taxon>Terrisporobacter</taxon>
    </lineage>
</organism>
<feature type="transmembrane region" description="Helical" evidence="1">
    <location>
        <begin position="185"/>
        <end position="206"/>
    </location>
</feature>
<dbReference type="RefSeq" id="WP_228415754.1">
    <property type="nucleotide sequence ID" value="NZ_CP081135.1"/>
</dbReference>
<evidence type="ECO:0000256" key="1">
    <source>
        <dbReference type="SAM" id="Phobius"/>
    </source>
</evidence>
<keyword evidence="3" id="KW-1185">Reference proteome</keyword>
<dbReference type="Proteomes" id="UP001198983">
    <property type="component" value="Chromosome"/>
</dbReference>
<evidence type="ECO:0000313" key="2">
    <source>
        <dbReference type="EMBL" id="UEL47294.1"/>
    </source>
</evidence>
<keyword evidence="1" id="KW-1133">Transmembrane helix</keyword>
<proteinExistence type="predicted"/>
<sequence>MSDKKLEENLGGVLRFIIKNFGKNSLLDSTHLSVMINELRPNLSKESAWLKEALDLGIGEILLDKKNTNDLNRKIALCKARLIMEEKHIPKKRINFILENLKYGLKWPQYIKIKDKKIEKCLLKGNLEQEEIFEELYDTNQNSQMENNFSHNENNINSQDYEIDLLKDYQENDPSLSSANKKHNYIIPLLIVVFIGIIGTAIFIGLNTSQVNVTEVIFDIDYKKDESVYVFKKGDFIIMNLALDSDKEEKIDENNLSYVVDDTSICKVSDEFDKCRITGIGVGTTTIHVYYGNQVIKNIQIAFEN</sequence>
<dbReference type="EMBL" id="CP081135">
    <property type="protein sequence ID" value="UEL47294.1"/>
    <property type="molecule type" value="Genomic_DNA"/>
</dbReference>
<reference evidence="2 3" key="1">
    <citation type="journal article" date="2023" name="Int. J. Syst. Evol. Microbiol.">
        <title>Terrisporobacter hibernicus sp. nov., isolated from bovine faeces in Northern Ireland.</title>
        <authorList>
            <person name="Mitchell M."/>
            <person name="Nguyen S.V."/>
            <person name="Connor M."/>
            <person name="Fairley D.J."/>
            <person name="Donoghue O."/>
            <person name="Marshall H."/>
            <person name="Koolman L."/>
            <person name="McMullan G."/>
            <person name="Schaffer K.E."/>
            <person name="McGrath J.W."/>
            <person name="Fanning S."/>
        </authorList>
    </citation>
    <scope>NUCLEOTIDE SEQUENCE [LARGE SCALE GENOMIC DNA]</scope>
    <source>
        <strain evidence="2 3">MCA3</strain>
    </source>
</reference>
<evidence type="ECO:0000313" key="3">
    <source>
        <dbReference type="Proteomes" id="UP001198983"/>
    </source>
</evidence>
<dbReference type="AlphaFoldDB" id="A0AAX2ZD88"/>